<dbReference type="Proteomes" id="UP000295106">
    <property type="component" value="Unassembled WGS sequence"/>
</dbReference>
<evidence type="ECO:0000256" key="2">
    <source>
        <dbReference type="ARBA" id="ARBA00022714"/>
    </source>
</evidence>
<dbReference type="GO" id="GO:0051537">
    <property type="term" value="F:2 iron, 2 sulfur cluster binding"/>
    <property type="evidence" value="ECO:0007669"/>
    <property type="project" value="UniProtKB-KW"/>
</dbReference>
<dbReference type="AlphaFoldDB" id="A0A4R2MQ57"/>
<evidence type="ECO:0000256" key="6">
    <source>
        <dbReference type="ARBA" id="ARBA00023014"/>
    </source>
</evidence>
<dbReference type="InterPro" id="IPR052371">
    <property type="entry name" value="BFD-associated_ferredoxin"/>
</dbReference>
<dbReference type="InterPro" id="IPR041854">
    <property type="entry name" value="BFD-like_2Fe2S-bd_dom_sf"/>
</dbReference>
<feature type="domain" description="BFD-like [2Fe-2S]-binding" evidence="9">
    <location>
        <begin position="2"/>
        <end position="50"/>
    </location>
</feature>
<dbReference type="GeneID" id="99686866"/>
<dbReference type="Pfam" id="PF04324">
    <property type="entry name" value="Fer2_BFD"/>
    <property type="match status" value="1"/>
</dbReference>
<dbReference type="InterPro" id="IPR007419">
    <property type="entry name" value="BFD-like_2Fe2S-bd_dom"/>
</dbReference>
<evidence type="ECO:0000256" key="3">
    <source>
        <dbReference type="ARBA" id="ARBA00022723"/>
    </source>
</evidence>
<dbReference type="EMBL" id="SLXD01000001">
    <property type="protein sequence ID" value="TCP05266.1"/>
    <property type="molecule type" value="Genomic_DNA"/>
</dbReference>
<comment type="similarity">
    <text evidence="8">Belongs to the Bfd family.</text>
</comment>
<gene>
    <name evidence="10" type="ORF">EV684_101138</name>
</gene>
<name>A0A4R2MQ57_RUBGE</name>
<keyword evidence="5" id="KW-0408">Iron</keyword>
<sequence>MIVCLCHRVSDRDIAAAVQAGTRCFDVLQDDLRVASSCGCCHDCAREVFDSALACHAGTSSSDTVQTP</sequence>
<evidence type="ECO:0000256" key="5">
    <source>
        <dbReference type="ARBA" id="ARBA00023004"/>
    </source>
</evidence>
<proteinExistence type="inferred from homology"/>
<protein>
    <recommendedName>
        <fullName evidence="7">Bacterioferritin-associated ferredoxin</fullName>
    </recommendedName>
</protein>
<keyword evidence="4" id="KW-0249">Electron transport</keyword>
<evidence type="ECO:0000259" key="9">
    <source>
        <dbReference type="Pfam" id="PF04324"/>
    </source>
</evidence>
<keyword evidence="3" id="KW-0479">Metal-binding</keyword>
<dbReference type="PANTHER" id="PTHR37424">
    <property type="entry name" value="BACTERIOFERRITIN-ASSOCIATED FERREDOXIN"/>
    <property type="match status" value="1"/>
</dbReference>
<dbReference type="PANTHER" id="PTHR37424:SF1">
    <property type="entry name" value="BACTERIOFERRITIN-ASSOCIATED FERREDOXIN"/>
    <property type="match status" value="1"/>
</dbReference>
<comment type="caution">
    <text evidence="10">The sequence shown here is derived from an EMBL/GenBank/DDBJ whole genome shotgun (WGS) entry which is preliminary data.</text>
</comment>
<evidence type="ECO:0000313" key="11">
    <source>
        <dbReference type="Proteomes" id="UP000295106"/>
    </source>
</evidence>
<reference evidence="10 11" key="1">
    <citation type="submission" date="2019-03" db="EMBL/GenBank/DDBJ databases">
        <title>Genomic Encyclopedia of Type Strains, Phase IV (KMG-IV): sequencing the most valuable type-strain genomes for metagenomic binning, comparative biology and taxonomic classification.</title>
        <authorList>
            <person name="Goeker M."/>
        </authorList>
    </citation>
    <scope>NUCLEOTIDE SEQUENCE [LARGE SCALE GENOMIC DNA]</scope>
    <source>
        <strain evidence="10 11">DSM 1709</strain>
    </source>
</reference>
<keyword evidence="6" id="KW-0411">Iron-sulfur</keyword>
<evidence type="ECO:0000256" key="8">
    <source>
        <dbReference type="ARBA" id="ARBA00046332"/>
    </source>
</evidence>
<organism evidence="10 11">
    <name type="scientific">Rubrivivax gelatinosus</name>
    <name type="common">Rhodocyclus gelatinosus</name>
    <name type="synonym">Rhodopseudomonas gelatinosa</name>
    <dbReference type="NCBI Taxonomy" id="28068"/>
    <lineage>
        <taxon>Bacteria</taxon>
        <taxon>Pseudomonadati</taxon>
        <taxon>Pseudomonadota</taxon>
        <taxon>Betaproteobacteria</taxon>
        <taxon>Burkholderiales</taxon>
        <taxon>Sphaerotilaceae</taxon>
        <taxon>Rubrivivax</taxon>
    </lineage>
</organism>
<keyword evidence="1" id="KW-0813">Transport</keyword>
<evidence type="ECO:0000256" key="1">
    <source>
        <dbReference type="ARBA" id="ARBA00022448"/>
    </source>
</evidence>
<dbReference type="Gene3D" id="1.10.10.1100">
    <property type="entry name" value="BFD-like [2Fe-2S]-binding domain"/>
    <property type="match status" value="1"/>
</dbReference>
<evidence type="ECO:0000313" key="10">
    <source>
        <dbReference type="EMBL" id="TCP05266.1"/>
    </source>
</evidence>
<dbReference type="OrthoDB" id="9815350at2"/>
<accession>A0A4R2MQ57</accession>
<dbReference type="GO" id="GO:0046872">
    <property type="term" value="F:metal ion binding"/>
    <property type="evidence" value="ECO:0007669"/>
    <property type="project" value="UniProtKB-KW"/>
</dbReference>
<dbReference type="RefSeq" id="WP_132644285.1">
    <property type="nucleotide sequence ID" value="NZ_CP181386.1"/>
</dbReference>
<keyword evidence="2" id="KW-0001">2Fe-2S</keyword>
<evidence type="ECO:0000256" key="4">
    <source>
        <dbReference type="ARBA" id="ARBA00022982"/>
    </source>
</evidence>
<evidence type="ECO:0000256" key="7">
    <source>
        <dbReference type="ARBA" id="ARBA00039386"/>
    </source>
</evidence>